<gene>
    <name evidence="4" type="ORF">GJQ57_03135</name>
</gene>
<dbReference type="Gene3D" id="2.60.200.20">
    <property type="match status" value="1"/>
</dbReference>
<keyword evidence="2" id="KW-0812">Transmembrane</keyword>
<feature type="domain" description="YscD cytoplasmic" evidence="3">
    <location>
        <begin position="15"/>
        <end position="109"/>
    </location>
</feature>
<dbReference type="CDD" id="cd00060">
    <property type="entry name" value="FHA"/>
    <property type="match status" value="1"/>
</dbReference>
<sequence>MQPTASLPKSPWSLRFLSGPLYGRSMPLKRGQNWVGSSADCDVILPDRAVAGRHLCLEVGDIAVAVRNVADTPAGAEATPVQLGGTPLPQGVRRTLSPSDAVDLGPIRFGVERIGGPATAAPEPPAPVRERGVRWLIDMAGVGRFLRGRGSRAAPALVALWCVLAMITLLAAVLAIRGEFRFRSESTAERIAQIQQALGNPREIVVAPMSDGTYQASGYVETQADRKTIGERAARIPKLTLGEIYVVGDLLATAQQFVSDGRLKVEYAGHGRVVVSGETNDYRVRDHLRVFARDARPAIEVVDNVQYKDGGPVEVGQNVDIAKNSIVGVYADEDGMRFVTTRDGQHYFEGSRMPDGDVIRQISTTGVTFDHGGTAFVRPIQGGGVDLQAASATAASDAAASPANTASAPGLTSASAPAAAPTP</sequence>
<dbReference type="SUPFAM" id="SSF49879">
    <property type="entry name" value="SMAD/FHA domain"/>
    <property type="match status" value="1"/>
</dbReference>
<feature type="region of interest" description="Disordered" evidence="1">
    <location>
        <begin position="391"/>
        <end position="423"/>
    </location>
</feature>
<keyword evidence="2" id="KW-1133">Transmembrane helix</keyword>
<dbReference type="InterPro" id="IPR032030">
    <property type="entry name" value="YscD_cytoplasmic_dom"/>
</dbReference>
<feature type="transmembrane region" description="Helical" evidence="2">
    <location>
        <begin position="154"/>
        <end position="176"/>
    </location>
</feature>
<evidence type="ECO:0000256" key="1">
    <source>
        <dbReference type="SAM" id="MobiDB-lite"/>
    </source>
</evidence>
<evidence type="ECO:0000256" key="2">
    <source>
        <dbReference type="SAM" id="Phobius"/>
    </source>
</evidence>
<evidence type="ECO:0000313" key="5">
    <source>
        <dbReference type="Proteomes" id="UP000441032"/>
    </source>
</evidence>
<evidence type="ECO:0000313" key="4">
    <source>
        <dbReference type="EMBL" id="MRS97642.1"/>
    </source>
</evidence>
<accession>A0A7X2HJE9</accession>
<keyword evidence="2" id="KW-0472">Membrane</keyword>
<dbReference type="InterPro" id="IPR008984">
    <property type="entry name" value="SMAD_FHA_dom_sf"/>
</dbReference>
<comment type="caution">
    <text evidence="4">The sequence shown here is derived from an EMBL/GenBank/DDBJ whole genome shotgun (WGS) entry which is preliminary data.</text>
</comment>
<protein>
    <recommendedName>
        <fullName evidence="3">YscD cytoplasmic domain-containing protein</fullName>
    </recommendedName>
</protein>
<dbReference type="Proteomes" id="UP000441032">
    <property type="component" value="Unassembled WGS sequence"/>
</dbReference>
<dbReference type="RefSeq" id="WP_154205688.1">
    <property type="nucleotide sequence ID" value="NZ_WJYN01000001.1"/>
</dbReference>
<dbReference type="EMBL" id="WJYN01000001">
    <property type="protein sequence ID" value="MRS97642.1"/>
    <property type="molecule type" value="Genomic_DNA"/>
</dbReference>
<evidence type="ECO:0000259" key="3">
    <source>
        <dbReference type="Pfam" id="PF16697"/>
    </source>
</evidence>
<name>A0A7X2HJE9_RALPI</name>
<proteinExistence type="predicted"/>
<reference evidence="4 5" key="1">
    <citation type="submission" date="2019-11" db="EMBL/GenBank/DDBJ databases">
        <title>Phenotypic characterization of an OXA-22 and OXA-60 co-producing Ralstonia pickettii clinical strain.</title>
        <authorList>
            <person name="He F."/>
        </authorList>
    </citation>
    <scope>NUCLEOTIDE SEQUENCE [LARGE SCALE GENOMIC DNA]</scope>
    <source>
        <strain evidence="4 5">PSLESD1</strain>
    </source>
</reference>
<dbReference type="AlphaFoldDB" id="A0A7X2HJE9"/>
<organism evidence="4 5">
    <name type="scientific">Ralstonia pickettii</name>
    <name type="common">Burkholderia pickettii</name>
    <dbReference type="NCBI Taxonomy" id="329"/>
    <lineage>
        <taxon>Bacteria</taxon>
        <taxon>Pseudomonadati</taxon>
        <taxon>Pseudomonadota</taxon>
        <taxon>Betaproteobacteria</taxon>
        <taxon>Burkholderiales</taxon>
        <taxon>Burkholderiaceae</taxon>
        <taxon>Ralstonia</taxon>
    </lineage>
</organism>
<dbReference type="Pfam" id="PF16697">
    <property type="entry name" value="Yop-YscD_cpl"/>
    <property type="match status" value="1"/>
</dbReference>